<reference evidence="1" key="1">
    <citation type="submission" date="2014-12" db="EMBL/GenBank/DDBJ databases">
        <title>Insight into the proteome of Arion vulgaris.</title>
        <authorList>
            <person name="Aradska J."/>
            <person name="Bulat T."/>
            <person name="Smidak R."/>
            <person name="Sarate P."/>
            <person name="Gangsoo J."/>
            <person name="Sialana F."/>
            <person name="Bilban M."/>
            <person name="Lubec G."/>
        </authorList>
    </citation>
    <scope>NUCLEOTIDE SEQUENCE</scope>
    <source>
        <tissue evidence="1">Skin</tissue>
    </source>
</reference>
<gene>
    <name evidence="1" type="primary">ORF6170</name>
</gene>
<dbReference type="AlphaFoldDB" id="A0A0B6XZT9"/>
<organism evidence="1">
    <name type="scientific">Arion vulgaris</name>
    <dbReference type="NCBI Taxonomy" id="1028688"/>
    <lineage>
        <taxon>Eukaryota</taxon>
        <taxon>Metazoa</taxon>
        <taxon>Spiralia</taxon>
        <taxon>Lophotrochozoa</taxon>
        <taxon>Mollusca</taxon>
        <taxon>Gastropoda</taxon>
        <taxon>Heterobranchia</taxon>
        <taxon>Euthyneura</taxon>
        <taxon>Panpulmonata</taxon>
        <taxon>Eupulmonata</taxon>
        <taxon>Stylommatophora</taxon>
        <taxon>Helicina</taxon>
        <taxon>Arionoidea</taxon>
        <taxon>Arionidae</taxon>
        <taxon>Arion</taxon>
    </lineage>
</organism>
<protein>
    <submittedName>
        <fullName evidence="1">Uncharacterized protein</fullName>
    </submittedName>
</protein>
<proteinExistence type="predicted"/>
<sequence>MNNMICYVKISFSQNVNTGQNISFNNKKNSAESAEEIRVYRARNYGFFLRLLESQSRPS</sequence>
<dbReference type="EMBL" id="HACG01002176">
    <property type="protein sequence ID" value="CEK49041.1"/>
    <property type="molecule type" value="Transcribed_RNA"/>
</dbReference>
<accession>A0A0B6XZT9</accession>
<name>A0A0B6XZT9_9EUPU</name>
<evidence type="ECO:0000313" key="1">
    <source>
        <dbReference type="EMBL" id="CEK49041.1"/>
    </source>
</evidence>